<organism evidence="9 10">
    <name type="scientific">Streptomyces avermitilis (strain ATCC 31267 / DSM 46492 / JCM 5070 / NBRC 14893 / NCIMB 12804 / NRRL 8165 / MA-4680)</name>
    <dbReference type="NCBI Taxonomy" id="227882"/>
    <lineage>
        <taxon>Bacteria</taxon>
        <taxon>Bacillati</taxon>
        <taxon>Actinomycetota</taxon>
        <taxon>Actinomycetes</taxon>
        <taxon>Kitasatosporales</taxon>
        <taxon>Streptomycetaceae</taxon>
        <taxon>Streptomyces</taxon>
    </lineage>
</organism>
<keyword evidence="3 7" id="KW-0812">Transmembrane</keyword>
<evidence type="ECO:0000259" key="8">
    <source>
        <dbReference type="Pfam" id="PF13683"/>
    </source>
</evidence>
<dbReference type="GO" id="GO:0015074">
    <property type="term" value="P:DNA integration"/>
    <property type="evidence" value="ECO:0007669"/>
    <property type="project" value="InterPro"/>
</dbReference>
<feature type="region of interest" description="Disordered" evidence="6">
    <location>
        <begin position="266"/>
        <end position="330"/>
    </location>
</feature>
<dbReference type="GeneID" id="99614659"/>
<reference evidence="9 10" key="3">
    <citation type="journal article" date="2014" name="J. Ind. Microbiol. Biotechnol.">
        <title>Genome mining of the Streptomyces avermitilis genome and development of genome-minimized hosts for heterologous expression of biosynthetic gene clusters.</title>
        <authorList>
            <person name="Ikeda H."/>
            <person name="Shin-ya K."/>
            <person name="Omura S."/>
        </authorList>
    </citation>
    <scope>NUCLEOTIDE SEQUENCE [LARGE SCALE GENOMIC DNA]</scope>
    <source>
        <strain evidence="10">ATCC 31267 / DSM 46492 / JCM 5070 / NBRC 14893 / NCIMB 12804 / NRRL 8165 / MA-4680</strain>
    </source>
</reference>
<evidence type="ECO:0000256" key="3">
    <source>
        <dbReference type="ARBA" id="ARBA00022692"/>
    </source>
</evidence>
<dbReference type="Pfam" id="PF13683">
    <property type="entry name" value="rve_3"/>
    <property type="match status" value="1"/>
</dbReference>
<feature type="domain" description="Integrase catalytic" evidence="8">
    <location>
        <begin position="2"/>
        <end position="51"/>
    </location>
</feature>
<evidence type="ECO:0000313" key="10">
    <source>
        <dbReference type="Proteomes" id="UP000000428"/>
    </source>
</evidence>
<evidence type="ECO:0000256" key="6">
    <source>
        <dbReference type="SAM" id="MobiDB-lite"/>
    </source>
</evidence>
<proteinExistence type="predicted"/>
<reference evidence="9 10" key="2">
    <citation type="journal article" date="2003" name="Nat. Biotechnol.">
        <title>Complete genome sequence and comparative analysis of the industrial microorganism Streptomyces avermitilis.</title>
        <authorList>
            <person name="Ikeda H."/>
            <person name="Ishikawa J."/>
            <person name="Hanamoto A."/>
            <person name="Shinose M."/>
            <person name="Kikuchi H."/>
            <person name="Shiba T."/>
            <person name="Sakaki Y."/>
            <person name="Hattori M."/>
            <person name="Omura S."/>
        </authorList>
    </citation>
    <scope>NUCLEOTIDE SEQUENCE [LARGE SCALE GENOMIC DNA]</scope>
    <source>
        <strain evidence="10">ATCC 31267 / DSM 46492 / JCM 5070 / NBRC 14893 / NCIMB 12804 / NRRL 8165 / MA-4680</strain>
    </source>
</reference>
<feature type="compositionally biased region" description="Low complexity" evidence="6">
    <location>
        <begin position="272"/>
        <end position="308"/>
    </location>
</feature>
<keyword evidence="2" id="KW-0813">Transport</keyword>
<accession>Q82QY2</accession>
<reference evidence="9 10" key="1">
    <citation type="journal article" date="2001" name="Proc. Natl. Acad. Sci. U.S.A.">
        <title>Genome sequence of an industrial microorganism Streptomyces avermitilis: deducing the ability of producing secondary metabolites.</title>
        <authorList>
            <person name="Omura S."/>
            <person name="Ikeda H."/>
            <person name="Ishikawa J."/>
            <person name="Hanamoto A."/>
            <person name="Takahashi C."/>
            <person name="Shinose M."/>
            <person name="Takahashi Y."/>
            <person name="Horikawa H."/>
            <person name="Nakazawa H."/>
            <person name="Osonoe T."/>
            <person name="Kikuchi H."/>
            <person name="Shiba T."/>
            <person name="Sakaki Y."/>
            <person name="Hattori M."/>
        </authorList>
    </citation>
    <scope>NUCLEOTIDE SEQUENCE [LARGE SCALE GENOMIC DNA]</scope>
    <source>
        <strain evidence="10">ATCC 31267 / DSM 46492 / JCM 5070 / NBRC 14893 / NCIMB 12804 / NRRL 8165 / MA-4680</strain>
    </source>
</reference>
<dbReference type="OrthoDB" id="8274074at2"/>
<comment type="subcellular location">
    <subcellularLocation>
        <location evidence="1">Membrane</location>
        <topology evidence="1">Multi-pass membrane protein</topology>
    </subcellularLocation>
</comment>
<dbReference type="InterPro" id="IPR001584">
    <property type="entry name" value="Integrase_cat-core"/>
</dbReference>
<dbReference type="RefSeq" id="WP_010981799.1">
    <property type="nucleotide sequence ID" value="NC_003155.5"/>
</dbReference>
<dbReference type="eggNOG" id="COG0531">
    <property type="taxonomic scope" value="Bacteria"/>
</dbReference>
<sequence>MAEALNGSFKAELIEHQGPWRDADQVERSVVQWVGWYNTERLHSALDCLPPRGIRDPALPISGSNERRLKPRKPAATKLGAAHNGLYVTALGLLLAQYTFCGYDASSHLSEETTQAQISAPRGIVRSIWVSWIAGFILLAGLTSAIQDYAGTQSSSTGVPPAQIFLDVLGADGAKALMLIVIVAQLFSGSAETAAASRMVFAFSRDGAIPFAATWRRVSPRTKTPAAAVWLSVGSALVLAAPSLYSPTAYAAVTAINVIGITPGPPWRTRPRGSCGTAPSMPSTPSATSTGTGPHSWPSTTPSSTAPPFGRSHLCGHQPEAGANPRIRSNPYTTSLDAAHGYFAEGTRLTAVATLGGAAYRRYAQQTRRSSPPRAAGGGVMWIFLVLGLLPIVLLLWTFAGQVNQQMDSQFAGEVIALSVHRVTLTTGMRTDYVLTTVGSSPCR</sequence>
<dbReference type="KEGG" id="sma:SAVERM_363"/>
<dbReference type="Proteomes" id="UP000000428">
    <property type="component" value="Chromosome"/>
</dbReference>
<evidence type="ECO:0000256" key="5">
    <source>
        <dbReference type="ARBA" id="ARBA00023136"/>
    </source>
</evidence>
<evidence type="ECO:0000313" key="9">
    <source>
        <dbReference type="EMBL" id="BAC68072.1"/>
    </source>
</evidence>
<dbReference type="EMBL" id="BA000030">
    <property type="protein sequence ID" value="BAC68072.1"/>
    <property type="molecule type" value="Genomic_DNA"/>
</dbReference>
<gene>
    <name evidence="9" type="ORF">SAVERM_363</name>
</gene>
<evidence type="ECO:0000256" key="4">
    <source>
        <dbReference type="ARBA" id="ARBA00022989"/>
    </source>
</evidence>
<dbReference type="GO" id="GO:0022857">
    <property type="term" value="F:transmembrane transporter activity"/>
    <property type="evidence" value="ECO:0007669"/>
    <property type="project" value="InterPro"/>
</dbReference>
<dbReference type="GO" id="GO:0016020">
    <property type="term" value="C:membrane"/>
    <property type="evidence" value="ECO:0007669"/>
    <property type="project" value="UniProtKB-SubCell"/>
</dbReference>
<dbReference type="InterPro" id="IPR002293">
    <property type="entry name" value="AA/rel_permease1"/>
</dbReference>
<evidence type="ECO:0000256" key="1">
    <source>
        <dbReference type="ARBA" id="ARBA00004141"/>
    </source>
</evidence>
<dbReference type="PANTHER" id="PTHR45649">
    <property type="entry name" value="AMINO-ACID PERMEASE BAT1"/>
    <property type="match status" value="1"/>
</dbReference>
<dbReference type="HOGENOM" id="CLU_616641_0_0_11"/>
<evidence type="ECO:0000256" key="2">
    <source>
        <dbReference type="ARBA" id="ARBA00022448"/>
    </source>
</evidence>
<keyword evidence="4 7" id="KW-1133">Transmembrane helix</keyword>
<dbReference type="AlphaFoldDB" id="Q82QY2"/>
<keyword evidence="10" id="KW-1185">Reference proteome</keyword>
<protein>
    <submittedName>
        <fullName evidence="9">Membrane protein</fullName>
    </submittedName>
</protein>
<name>Q82QY2_STRAW</name>
<dbReference type="PANTHER" id="PTHR45649:SF26">
    <property type="entry name" value="OS04G0435100 PROTEIN"/>
    <property type="match status" value="1"/>
</dbReference>
<evidence type="ECO:0000256" key="7">
    <source>
        <dbReference type="SAM" id="Phobius"/>
    </source>
</evidence>
<dbReference type="eggNOG" id="COG2801">
    <property type="taxonomic scope" value="Bacteria"/>
</dbReference>
<dbReference type="Gene3D" id="1.20.1740.10">
    <property type="entry name" value="Amino acid/polyamine transporter I"/>
    <property type="match status" value="1"/>
</dbReference>
<keyword evidence="5 7" id="KW-0472">Membrane</keyword>
<dbReference type="Pfam" id="PF13520">
    <property type="entry name" value="AA_permease_2"/>
    <property type="match status" value="1"/>
</dbReference>
<feature type="transmembrane region" description="Helical" evidence="7">
    <location>
        <begin position="379"/>
        <end position="400"/>
    </location>
</feature>